<evidence type="ECO:0000313" key="2">
    <source>
        <dbReference type="Proteomes" id="UP001396334"/>
    </source>
</evidence>
<protein>
    <submittedName>
        <fullName evidence="1">Uncharacterized protein</fullName>
    </submittedName>
</protein>
<gene>
    <name evidence="1" type="ORF">V6N11_044285</name>
</gene>
<reference evidence="1 2" key="1">
    <citation type="journal article" date="2024" name="G3 (Bethesda)">
        <title>Genome assembly of Hibiscus sabdariffa L. provides insights into metabolisms of medicinal natural products.</title>
        <authorList>
            <person name="Kim T."/>
        </authorList>
    </citation>
    <scope>NUCLEOTIDE SEQUENCE [LARGE SCALE GENOMIC DNA]</scope>
    <source>
        <strain evidence="1">TK-2024</strain>
        <tissue evidence="1">Old leaves</tissue>
    </source>
</reference>
<name>A0ABR2RF41_9ROSI</name>
<comment type="caution">
    <text evidence="1">The sequence shown here is derived from an EMBL/GenBank/DDBJ whole genome shotgun (WGS) entry which is preliminary data.</text>
</comment>
<proteinExistence type="predicted"/>
<accession>A0ABR2RF41</accession>
<dbReference type="EMBL" id="JBBPBN010000023">
    <property type="protein sequence ID" value="KAK9011434.1"/>
    <property type="molecule type" value="Genomic_DNA"/>
</dbReference>
<evidence type="ECO:0000313" key="1">
    <source>
        <dbReference type="EMBL" id="KAK9011434.1"/>
    </source>
</evidence>
<sequence>MSKSSFSSSRNSVTAYSIFDDALKTGELDCINGGMSFDRIFSIFPMFDPSSVPGLNEFNAGLEHVTR</sequence>
<organism evidence="1 2">
    <name type="scientific">Hibiscus sabdariffa</name>
    <name type="common">roselle</name>
    <dbReference type="NCBI Taxonomy" id="183260"/>
    <lineage>
        <taxon>Eukaryota</taxon>
        <taxon>Viridiplantae</taxon>
        <taxon>Streptophyta</taxon>
        <taxon>Embryophyta</taxon>
        <taxon>Tracheophyta</taxon>
        <taxon>Spermatophyta</taxon>
        <taxon>Magnoliopsida</taxon>
        <taxon>eudicotyledons</taxon>
        <taxon>Gunneridae</taxon>
        <taxon>Pentapetalae</taxon>
        <taxon>rosids</taxon>
        <taxon>malvids</taxon>
        <taxon>Malvales</taxon>
        <taxon>Malvaceae</taxon>
        <taxon>Malvoideae</taxon>
        <taxon>Hibiscus</taxon>
    </lineage>
</organism>
<dbReference type="Proteomes" id="UP001396334">
    <property type="component" value="Unassembled WGS sequence"/>
</dbReference>
<keyword evidence="2" id="KW-1185">Reference proteome</keyword>